<dbReference type="Gene3D" id="2.60.120.260">
    <property type="entry name" value="Galactose-binding domain-like"/>
    <property type="match status" value="1"/>
</dbReference>
<dbReference type="EMBL" id="JASNQZ010000012">
    <property type="protein sequence ID" value="KAL0950268.1"/>
    <property type="molecule type" value="Genomic_DNA"/>
</dbReference>
<accession>A0ABR3J3R3</accession>
<keyword evidence="1" id="KW-0812">Transmembrane</keyword>
<dbReference type="Proteomes" id="UP001556367">
    <property type="component" value="Unassembled WGS sequence"/>
</dbReference>
<proteinExistence type="predicted"/>
<reference evidence="4" key="1">
    <citation type="submission" date="2024-06" db="EMBL/GenBank/DDBJ databases">
        <title>Multi-omics analyses provide insights into the biosynthesis of the anticancer antibiotic pleurotin in Hohenbuehelia grisea.</title>
        <authorList>
            <person name="Weaver J.A."/>
            <person name="Alberti F."/>
        </authorList>
    </citation>
    <scope>NUCLEOTIDE SEQUENCE [LARGE SCALE GENOMIC DNA]</scope>
    <source>
        <strain evidence="4">T-177</strain>
    </source>
</reference>
<feature type="signal peptide" evidence="2">
    <location>
        <begin position="1"/>
        <end position="23"/>
    </location>
</feature>
<evidence type="ECO:0000313" key="3">
    <source>
        <dbReference type="EMBL" id="KAL0950268.1"/>
    </source>
</evidence>
<keyword evidence="2" id="KW-0732">Signal</keyword>
<keyword evidence="1" id="KW-1133">Transmembrane helix</keyword>
<evidence type="ECO:0000313" key="4">
    <source>
        <dbReference type="Proteomes" id="UP001556367"/>
    </source>
</evidence>
<gene>
    <name evidence="3" type="ORF">HGRIS_010248</name>
</gene>
<keyword evidence="4" id="KW-1185">Reference proteome</keyword>
<feature type="transmembrane region" description="Helical" evidence="1">
    <location>
        <begin position="193"/>
        <end position="217"/>
    </location>
</feature>
<feature type="chain" id="PRO_5047522697" evidence="2">
    <location>
        <begin position="24"/>
        <end position="248"/>
    </location>
</feature>
<protein>
    <submittedName>
        <fullName evidence="3">Uncharacterized protein</fullName>
    </submittedName>
</protein>
<evidence type="ECO:0000256" key="2">
    <source>
        <dbReference type="SAM" id="SignalP"/>
    </source>
</evidence>
<evidence type="ECO:0000256" key="1">
    <source>
        <dbReference type="SAM" id="Phobius"/>
    </source>
</evidence>
<organism evidence="3 4">
    <name type="scientific">Hohenbuehelia grisea</name>
    <dbReference type="NCBI Taxonomy" id="104357"/>
    <lineage>
        <taxon>Eukaryota</taxon>
        <taxon>Fungi</taxon>
        <taxon>Dikarya</taxon>
        <taxon>Basidiomycota</taxon>
        <taxon>Agaricomycotina</taxon>
        <taxon>Agaricomycetes</taxon>
        <taxon>Agaricomycetidae</taxon>
        <taxon>Agaricales</taxon>
        <taxon>Pleurotineae</taxon>
        <taxon>Pleurotaceae</taxon>
        <taxon>Hohenbuehelia</taxon>
    </lineage>
</organism>
<comment type="caution">
    <text evidence="3">The sequence shown here is derived from an EMBL/GenBank/DDBJ whole genome shotgun (WGS) entry which is preliminary data.</text>
</comment>
<keyword evidence="1" id="KW-0472">Membrane</keyword>
<name>A0ABR3J3R3_9AGAR</name>
<sequence length="248" mass="26995">MLFPSRVRNLAVAFLLAIGVAQADPELRTIIDDSNDAIRYAGTWKTSPPAHASFTYGGNYALTTERSASATFNFTGVAVYFYAPRWPFNVSTQVALDGGPPVLVDLTDHSRSLLPNADPNASPSTITQVVWNMTDLNYGEHVLRVSVERDQAFSVVDAIMYTPQQSTGVYTSAISFVTATPGPETSSSKQPPALAIALGTVSSFLGLVLLLIGILAYRRYRRHQEAKRVAEWGESRQVPNNEVVSVRS</sequence>